<dbReference type="EMBL" id="BNCQ01000036">
    <property type="protein sequence ID" value="GIM10850.1"/>
    <property type="molecule type" value="Genomic_DNA"/>
</dbReference>
<dbReference type="PANTHER" id="PTHR10900:SF77">
    <property type="entry name" value="FI19380P1"/>
    <property type="match status" value="1"/>
</dbReference>
<feature type="domain" description="FAS1" evidence="2">
    <location>
        <begin position="202"/>
        <end position="353"/>
    </location>
</feature>
<dbReference type="PANTHER" id="PTHR10900">
    <property type="entry name" value="PERIOSTIN-RELATED"/>
    <property type="match status" value="1"/>
</dbReference>
<feature type="domain" description="FAS1" evidence="2">
    <location>
        <begin position="53"/>
        <end position="198"/>
    </location>
</feature>
<dbReference type="InterPro" id="IPR050904">
    <property type="entry name" value="Adhesion/Biosynth-related"/>
</dbReference>
<feature type="domain" description="FAS1" evidence="2">
    <location>
        <begin position="358"/>
        <end position="502"/>
    </location>
</feature>
<dbReference type="SMART" id="SM00554">
    <property type="entry name" value="FAS1"/>
    <property type="match status" value="3"/>
</dbReference>
<dbReference type="InterPro" id="IPR000782">
    <property type="entry name" value="FAS1_domain"/>
</dbReference>
<dbReference type="Pfam" id="PF02469">
    <property type="entry name" value="Fasciclin"/>
    <property type="match status" value="3"/>
</dbReference>
<evidence type="ECO:0000313" key="3">
    <source>
        <dbReference type="EMBL" id="GIM10850.1"/>
    </source>
</evidence>
<evidence type="ECO:0000259" key="2">
    <source>
        <dbReference type="PROSITE" id="PS50213"/>
    </source>
</evidence>
<keyword evidence="1" id="KW-0472">Membrane</keyword>
<keyword evidence="1" id="KW-0812">Transmembrane</keyword>
<evidence type="ECO:0000256" key="1">
    <source>
        <dbReference type="SAM" id="Phobius"/>
    </source>
</evidence>
<sequence length="544" mass="56550">HLCAFRFYQACSSSDSLARTAMRGDHKAAAKMRHPTLVFLIGLCILPAAVYADSSVFETLQTVGNTMFLKLALTFANISDTFKNSSLNITLFAPSDTAFLGVLDLLKLSSQDLQRSAPAMAPMLLYHAIKPAVYSSGFIEGGLTSWPNAFELQVPQLAVIPSSDGSIITVRSPGTDAKVTTANITANGSVIHVIDNVLLPFFPSASAAIARDPSLTALYSAVSQMAPELLGQLGVTAEVTVFAPLNGASTTSLSKGSSLLQQKLLTTKLGMNYLFKYHIVPKTATQGVIFNSTLSVTKTVTTLTGLTLKLVPADGKFVVVFPSGNASIAGSYPVGFNTDASFRAVVYLVDQVLIPPSVTALADVVAIKADGGKFVAALVASSAYSSLPTNSSFQGTILVPKDTAVSAFLTSKSITFEGLAKSPTGLKEVLDAHVIQGKVVSLSTVTNGTQLTTASGSKVNVTVDNAGVVYFKSGNVTAIAEYEVDVASTGTGATAIYINAVLFAGTPTTVTTDGGGGYLVGPSPLAMLLCSIFAATLLHLFGRQ</sequence>
<dbReference type="InterPro" id="IPR036378">
    <property type="entry name" value="FAS1_dom_sf"/>
</dbReference>
<accession>A0A8J4GNS0</accession>
<organism evidence="3 4">
    <name type="scientific">Volvox reticuliferus</name>
    <dbReference type="NCBI Taxonomy" id="1737510"/>
    <lineage>
        <taxon>Eukaryota</taxon>
        <taxon>Viridiplantae</taxon>
        <taxon>Chlorophyta</taxon>
        <taxon>core chlorophytes</taxon>
        <taxon>Chlorophyceae</taxon>
        <taxon>CS clade</taxon>
        <taxon>Chlamydomonadales</taxon>
        <taxon>Volvocaceae</taxon>
        <taxon>Volvox</taxon>
    </lineage>
</organism>
<dbReference type="Proteomes" id="UP000722791">
    <property type="component" value="Unassembled WGS sequence"/>
</dbReference>
<feature type="transmembrane region" description="Helical" evidence="1">
    <location>
        <begin position="525"/>
        <end position="542"/>
    </location>
</feature>
<comment type="caution">
    <text evidence="3">The sequence shown here is derived from an EMBL/GenBank/DDBJ whole genome shotgun (WGS) entry which is preliminary data.</text>
</comment>
<dbReference type="PROSITE" id="PS50213">
    <property type="entry name" value="FAS1"/>
    <property type="match status" value="3"/>
</dbReference>
<dbReference type="AlphaFoldDB" id="A0A8J4GNS0"/>
<dbReference type="Gene3D" id="2.30.180.10">
    <property type="entry name" value="FAS1 domain"/>
    <property type="match status" value="3"/>
</dbReference>
<name>A0A8J4GNS0_9CHLO</name>
<dbReference type="SUPFAM" id="SSF82153">
    <property type="entry name" value="FAS1 domain"/>
    <property type="match status" value="3"/>
</dbReference>
<dbReference type="GO" id="GO:0005615">
    <property type="term" value="C:extracellular space"/>
    <property type="evidence" value="ECO:0007669"/>
    <property type="project" value="TreeGrafter"/>
</dbReference>
<gene>
    <name evidence="3" type="ORF">Vretimale_14460</name>
</gene>
<evidence type="ECO:0000313" key="4">
    <source>
        <dbReference type="Proteomes" id="UP000722791"/>
    </source>
</evidence>
<feature type="non-terminal residue" evidence="3">
    <location>
        <position position="1"/>
    </location>
</feature>
<reference evidence="3" key="1">
    <citation type="journal article" date="2021" name="Proc. Natl. Acad. Sci. U.S.A.">
        <title>Three genomes in the algal genus Volvox reveal the fate of a haploid sex-determining region after a transition to homothallism.</title>
        <authorList>
            <person name="Yamamoto K."/>
            <person name="Hamaji T."/>
            <person name="Kawai-Toyooka H."/>
            <person name="Matsuzaki R."/>
            <person name="Takahashi F."/>
            <person name="Nishimura Y."/>
            <person name="Kawachi M."/>
            <person name="Noguchi H."/>
            <person name="Minakuchi Y."/>
            <person name="Umen J.G."/>
            <person name="Toyoda A."/>
            <person name="Nozaki H."/>
        </authorList>
    </citation>
    <scope>NUCLEOTIDE SEQUENCE</scope>
    <source>
        <strain evidence="3">NIES-3785</strain>
    </source>
</reference>
<protein>
    <recommendedName>
        <fullName evidence="2">FAS1 domain-containing protein</fullName>
    </recommendedName>
</protein>
<keyword evidence="1" id="KW-1133">Transmembrane helix</keyword>
<proteinExistence type="predicted"/>